<sequence length="101" mass="10613">MTSAESVRKWFRKAQVDAGERTGITSSESEEVRKGIRSGFDVHAPELVDAEVREREALGLDEAAGAAAGVLEKFDLKGRVPTAKVLAAALSAAWSGDAANA</sequence>
<proteinExistence type="predicted"/>
<accession>A0ABX1LFY4</accession>
<protein>
    <submittedName>
        <fullName evidence="1">Uncharacterized protein</fullName>
    </submittedName>
</protein>
<reference evidence="1 2" key="1">
    <citation type="submission" date="2020-04" db="EMBL/GenBank/DDBJ databases">
        <title>MicrobeNet Type strains.</title>
        <authorList>
            <person name="Nicholson A.C."/>
        </authorList>
    </citation>
    <scope>NUCLEOTIDE SEQUENCE [LARGE SCALE GENOMIC DNA]</scope>
    <source>
        <strain evidence="1 2">ATCC BAA-330</strain>
    </source>
</reference>
<dbReference type="EMBL" id="JABARZ010000012">
    <property type="protein sequence ID" value="NMD56644.1"/>
    <property type="molecule type" value="Genomic_DNA"/>
</dbReference>
<gene>
    <name evidence="1" type="ORF">HHU10_13570</name>
</gene>
<keyword evidence="2" id="KW-1185">Reference proteome</keyword>
<evidence type="ECO:0000313" key="2">
    <source>
        <dbReference type="Proteomes" id="UP000556611"/>
    </source>
</evidence>
<evidence type="ECO:0000313" key="1">
    <source>
        <dbReference type="EMBL" id="NMD56644.1"/>
    </source>
</evidence>
<organism evidence="1 2">
    <name type="scientific">Tsukamurella columbiensis</name>
    <dbReference type="NCBI Taxonomy" id="128509"/>
    <lineage>
        <taxon>Bacteria</taxon>
        <taxon>Bacillati</taxon>
        <taxon>Actinomycetota</taxon>
        <taxon>Actinomycetes</taxon>
        <taxon>Mycobacteriales</taxon>
        <taxon>Tsukamurellaceae</taxon>
        <taxon>Tsukamurella</taxon>
    </lineage>
</organism>
<comment type="caution">
    <text evidence="1">The sequence shown here is derived from an EMBL/GenBank/DDBJ whole genome shotgun (WGS) entry which is preliminary data.</text>
</comment>
<dbReference type="RefSeq" id="WP_191834143.1">
    <property type="nucleotide sequence ID" value="NZ_JABARZ010000012.1"/>
</dbReference>
<dbReference type="Proteomes" id="UP000556611">
    <property type="component" value="Unassembled WGS sequence"/>
</dbReference>
<name>A0ABX1LFY4_9ACTN</name>